<dbReference type="Proteomes" id="UP001157002">
    <property type="component" value="Segment"/>
</dbReference>
<dbReference type="EMBL" id="ON649702">
    <property type="protein sequence ID" value="UVF62525.1"/>
    <property type="molecule type" value="Genomic_DNA"/>
</dbReference>
<evidence type="ECO:0000313" key="2">
    <source>
        <dbReference type="Proteomes" id="UP001157002"/>
    </source>
</evidence>
<dbReference type="InterPro" id="IPR027434">
    <property type="entry name" value="Homing_endonucl"/>
</dbReference>
<name>A0A976UBL8_9CAUD</name>
<dbReference type="SUPFAM" id="SSF55608">
    <property type="entry name" value="Homing endonucleases"/>
    <property type="match status" value="1"/>
</dbReference>
<organism evidence="1 2">
    <name type="scientific">Poseidoniales virus YSH_150918</name>
    <dbReference type="NCBI Taxonomy" id="3071324"/>
    <lineage>
        <taxon>Viruses</taxon>
        <taxon>Duplodnaviria</taxon>
        <taxon>Heunggongvirae</taxon>
        <taxon>Uroviricota</taxon>
        <taxon>Caudoviricetes</taxon>
        <taxon>Magrovirales</taxon>
        <taxon>Aoguangviridae</taxon>
        <taxon>Aobingvirus</taxon>
        <taxon>Aobingvirus yangshanense</taxon>
    </lineage>
</organism>
<dbReference type="Gene3D" id="3.10.28.10">
    <property type="entry name" value="Homing endonucleases"/>
    <property type="match status" value="1"/>
</dbReference>
<protein>
    <recommendedName>
        <fullName evidence="3">Homing endonuclease LAGLIDADG domain-containing protein</fullName>
    </recommendedName>
</protein>
<reference evidence="1 2" key="1">
    <citation type="submission" date="2022-05" db="EMBL/GenBank/DDBJ databases">
        <title>Diverse viruses of marine archaea discovered using metagenomics.</title>
        <authorList>
            <person name="Zhou Y."/>
        </authorList>
    </citation>
    <scope>NUCLEOTIDE SEQUENCE [LARGE SCALE GENOMIC DNA]</scope>
    <source>
        <strain evidence="1">YSH_150918</strain>
    </source>
</reference>
<accession>A0A976UBL8</accession>
<dbReference type="GeneID" id="80545080"/>
<dbReference type="RefSeq" id="YP_010806119.1">
    <property type="nucleotide sequence ID" value="NC_077214.1"/>
</dbReference>
<keyword evidence="2" id="KW-1185">Reference proteome</keyword>
<proteinExistence type="predicted"/>
<evidence type="ECO:0000313" key="1">
    <source>
        <dbReference type="EMBL" id="UVF62525.1"/>
    </source>
</evidence>
<sequence length="138" mass="16304">MVFTKDTVIGFLLLSQTEIIFERNKTHTLGYRIKPSIKIRHKELEFLKLIQRSLLTNFQVKSSLAEKESKYRDKPILKIYGIKECAKIVEALSKNSEYIYPSKWINFILIIKMMIEKKHLTLEGFEKIAKIKGLIQWD</sequence>
<evidence type="ECO:0008006" key="3">
    <source>
        <dbReference type="Google" id="ProtNLM"/>
    </source>
</evidence>
<dbReference type="KEGG" id="vg:80545080"/>